<feature type="compositionally biased region" description="Polar residues" evidence="1">
    <location>
        <begin position="220"/>
        <end position="238"/>
    </location>
</feature>
<evidence type="ECO:0000313" key="2">
    <source>
        <dbReference type="EMBL" id="KAL3407458.1"/>
    </source>
</evidence>
<organism evidence="2 3">
    <name type="scientific">Trichogramma kaykai</name>
    <dbReference type="NCBI Taxonomy" id="54128"/>
    <lineage>
        <taxon>Eukaryota</taxon>
        <taxon>Metazoa</taxon>
        <taxon>Ecdysozoa</taxon>
        <taxon>Arthropoda</taxon>
        <taxon>Hexapoda</taxon>
        <taxon>Insecta</taxon>
        <taxon>Pterygota</taxon>
        <taxon>Neoptera</taxon>
        <taxon>Endopterygota</taxon>
        <taxon>Hymenoptera</taxon>
        <taxon>Apocrita</taxon>
        <taxon>Proctotrupomorpha</taxon>
        <taxon>Chalcidoidea</taxon>
        <taxon>Trichogrammatidae</taxon>
        <taxon>Trichogramma</taxon>
    </lineage>
</organism>
<feature type="region of interest" description="Disordered" evidence="1">
    <location>
        <begin position="352"/>
        <end position="432"/>
    </location>
</feature>
<feature type="region of interest" description="Disordered" evidence="1">
    <location>
        <begin position="477"/>
        <end position="514"/>
    </location>
</feature>
<accession>A0ABD2XSL1</accession>
<feature type="compositionally biased region" description="Basic and acidic residues" evidence="1">
    <location>
        <begin position="407"/>
        <end position="427"/>
    </location>
</feature>
<dbReference type="AlphaFoldDB" id="A0ABD2XSL1"/>
<gene>
    <name evidence="2" type="ORF">TKK_000439</name>
</gene>
<feature type="region of interest" description="Disordered" evidence="1">
    <location>
        <begin position="538"/>
        <end position="594"/>
    </location>
</feature>
<feature type="compositionally biased region" description="Basic and acidic residues" evidence="1">
    <location>
        <begin position="84"/>
        <end position="95"/>
    </location>
</feature>
<feature type="region of interest" description="Disordered" evidence="1">
    <location>
        <begin position="164"/>
        <end position="244"/>
    </location>
</feature>
<sequence>MCCTAHSEPKEKRRKRLLSRSELDFSLYRNPVGNGGVSTSSGRLVYRYYPATTAVVNNNNNKPKTVQSDTVLRSYCSSSGGKGNDARDAKDKQKPEAATTATSSQGKPPRSYEKMIEAYASEIETIKRQQRRQAPRQRPASPRNILSKLPFDAIMSNLTKVDRTKPIVGSNSNRNSRASTTANSSRRVSAREPSLTPRRRVLVDNNKDQPPPPPKREYCTKSSSSDNNNGGEATTSKKPTPKLVRVADLKIKLDRCERVDGSQPNEGKRSDCSKLKSSKINTYAKIVKAVEETSSRQSQENYDKEISQASSLPRAKNLPGWLTPEYKWQNKLKVYPRDPNYDEQDEDPSLVVFEQDDNNKQSSKSKKGSETERSETEAARTTRLKRKKTTNIAKVKQHIAEVLEQQQLEKEKSPDEKKEQEETEKPSTKSYSRVVAYSNNNNDSRNHKQQQGGVLTTLLQQPTRLLVACDLHTSATALTNNNNKKGGDDQDNSELPPENTKRENTIDQTYRFRRVSGTNNRNKFVPIVKREDGTLIDYGMTVPTRKKKQRKKSPPSASKQKKNISNNKRGSRGGSRGGGAAGGASNNVEPKKTASLPECAAVPELRLNRATNLSYILERASVPSPKSRIPRLLSHNNEANRRKKKLEEEQKQLELEEEKKLKRSETRILERATFPELKSIIDIGTSKAFNYSPWLDRFRARKADNKPQQQR</sequence>
<comment type="caution">
    <text evidence="2">The sequence shown here is derived from an EMBL/GenBank/DDBJ whole genome shotgun (WGS) entry which is preliminary data.</text>
</comment>
<protein>
    <submittedName>
        <fullName evidence="2">Uncharacterized protein</fullName>
    </submittedName>
</protein>
<dbReference type="EMBL" id="JBJJXI010000007">
    <property type="protein sequence ID" value="KAL3407458.1"/>
    <property type="molecule type" value="Genomic_DNA"/>
</dbReference>
<feature type="compositionally biased region" description="Low complexity" evidence="1">
    <location>
        <begin position="170"/>
        <end position="187"/>
    </location>
</feature>
<feature type="region of interest" description="Disordered" evidence="1">
    <location>
        <begin position="127"/>
        <end position="148"/>
    </location>
</feature>
<feature type="compositionally biased region" description="Gly residues" evidence="1">
    <location>
        <begin position="572"/>
        <end position="582"/>
    </location>
</feature>
<feature type="region of interest" description="Disordered" evidence="1">
    <location>
        <begin position="624"/>
        <end position="647"/>
    </location>
</feature>
<feature type="compositionally biased region" description="Basic residues" evidence="1">
    <location>
        <begin position="544"/>
        <end position="553"/>
    </location>
</feature>
<evidence type="ECO:0000256" key="1">
    <source>
        <dbReference type="SAM" id="MobiDB-lite"/>
    </source>
</evidence>
<dbReference type="Proteomes" id="UP001627154">
    <property type="component" value="Unassembled WGS sequence"/>
</dbReference>
<feature type="compositionally biased region" description="Basic and acidic residues" evidence="1">
    <location>
        <begin position="367"/>
        <end position="380"/>
    </location>
</feature>
<evidence type="ECO:0000313" key="3">
    <source>
        <dbReference type="Proteomes" id="UP001627154"/>
    </source>
</evidence>
<name>A0ABD2XSL1_9HYME</name>
<feature type="region of interest" description="Disordered" evidence="1">
    <location>
        <begin position="291"/>
        <end position="323"/>
    </location>
</feature>
<proteinExistence type="predicted"/>
<feature type="region of interest" description="Disordered" evidence="1">
    <location>
        <begin position="74"/>
        <end position="112"/>
    </location>
</feature>
<reference evidence="2 3" key="1">
    <citation type="journal article" date="2024" name="bioRxiv">
        <title>A reference genome for Trichogramma kaykai: A tiny desert-dwelling parasitoid wasp with competing sex-ratio distorters.</title>
        <authorList>
            <person name="Culotta J."/>
            <person name="Lindsey A.R."/>
        </authorList>
    </citation>
    <scope>NUCLEOTIDE SEQUENCE [LARGE SCALE GENOMIC DNA]</scope>
    <source>
        <strain evidence="2 3">KSX58</strain>
    </source>
</reference>
<keyword evidence="3" id="KW-1185">Reference proteome</keyword>